<evidence type="ECO:0000259" key="7">
    <source>
        <dbReference type="PROSITE" id="PS51192"/>
    </source>
</evidence>
<evidence type="ECO:0000256" key="6">
    <source>
        <dbReference type="SAM" id="MobiDB-lite"/>
    </source>
</evidence>
<feature type="compositionally biased region" description="Acidic residues" evidence="6">
    <location>
        <begin position="641"/>
        <end position="678"/>
    </location>
</feature>
<feature type="compositionally biased region" description="Basic residues" evidence="6">
    <location>
        <begin position="1"/>
        <end position="15"/>
    </location>
</feature>
<dbReference type="Gene3D" id="3.40.50.300">
    <property type="entry name" value="P-loop containing nucleotide triphosphate hydrolases"/>
    <property type="match status" value="3"/>
</dbReference>
<evidence type="ECO:0000256" key="1">
    <source>
        <dbReference type="ARBA" id="ARBA00008792"/>
    </source>
</evidence>
<dbReference type="PROSITE" id="PS51194">
    <property type="entry name" value="HELICASE_CTER"/>
    <property type="match status" value="1"/>
</dbReference>
<dbReference type="GO" id="GO:0003723">
    <property type="term" value="F:RNA binding"/>
    <property type="evidence" value="ECO:0007669"/>
    <property type="project" value="TreeGrafter"/>
</dbReference>
<dbReference type="InterPro" id="IPR002464">
    <property type="entry name" value="DNA/RNA_helicase_DEAH_CS"/>
</dbReference>
<evidence type="ECO:0000256" key="4">
    <source>
        <dbReference type="ARBA" id="ARBA00022806"/>
    </source>
</evidence>
<feature type="compositionally biased region" description="Acidic residues" evidence="6">
    <location>
        <begin position="460"/>
        <end position="473"/>
    </location>
</feature>
<dbReference type="SMART" id="SM00487">
    <property type="entry name" value="DEXDc"/>
    <property type="match status" value="1"/>
</dbReference>
<dbReference type="GO" id="GO:0005524">
    <property type="term" value="F:ATP binding"/>
    <property type="evidence" value="ECO:0007669"/>
    <property type="project" value="UniProtKB-KW"/>
</dbReference>
<dbReference type="PROSITE" id="PS00690">
    <property type="entry name" value="DEAH_ATP_HELICASE"/>
    <property type="match status" value="1"/>
</dbReference>
<evidence type="ECO:0000259" key="8">
    <source>
        <dbReference type="PROSITE" id="PS51194"/>
    </source>
</evidence>
<protein>
    <submittedName>
        <fullName evidence="9">ATP-dependent RNA helicase dhx37</fullName>
    </submittedName>
</protein>
<keyword evidence="5" id="KW-0067">ATP-binding</keyword>
<gene>
    <name evidence="9" type="ORF">PPROV_000129500</name>
</gene>
<dbReference type="InterPro" id="IPR001650">
    <property type="entry name" value="Helicase_C-like"/>
</dbReference>
<keyword evidence="3" id="KW-0378">Hydrolase</keyword>
<dbReference type="Pfam" id="PF00270">
    <property type="entry name" value="DEAD"/>
    <property type="match status" value="1"/>
</dbReference>
<feature type="domain" description="Helicase ATP-binding" evidence="7">
    <location>
        <begin position="281"/>
        <end position="467"/>
    </location>
</feature>
<dbReference type="EMBL" id="BNJQ01000003">
    <property type="protein sequence ID" value="GHP02539.1"/>
    <property type="molecule type" value="Genomic_DNA"/>
</dbReference>
<proteinExistence type="inferred from homology"/>
<dbReference type="CDD" id="cd18791">
    <property type="entry name" value="SF2_C_RHA"/>
    <property type="match status" value="1"/>
</dbReference>
<dbReference type="Pfam" id="PF00271">
    <property type="entry name" value="Helicase_C"/>
    <property type="match status" value="1"/>
</dbReference>
<keyword evidence="4 9" id="KW-0347">Helicase</keyword>
<feature type="compositionally biased region" description="Low complexity" evidence="6">
    <location>
        <begin position="20"/>
        <end position="31"/>
    </location>
</feature>
<accession>A0A830HAV1</accession>
<dbReference type="GO" id="GO:0005730">
    <property type="term" value="C:nucleolus"/>
    <property type="evidence" value="ECO:0007669"/>
    <property type="project" value="TreeGrafter"/>
</dbReference>
<feature type="compositionally biased region" description="Acidic residues" evidence="6">
    <location>
        <begin position="605"/>
        <end position="615"/>
    </location>
</feature>
<organism evidence="9 10">
    <name type="scientific">Pycnococcus provasolii</name>
    <dbReference type="NCBI Taxonomy" id="41880"/>
    <lineage>
        <taxon>Eukaryota</taxon>
        <taxon>Viridiplantae</taxon>
        <taxon>Chlorophyta</taxon>
        <taxon>Pseudoscourfieldiophyceae</taxon>
        <taxon>Pseudoscourfieldiales</taxon>
        <taxon>Pycnococcaceae</taxon>
        <taxon>Pycnococcus</taxon>
    </lineage>
</organism>
<dbReference type="GO" id="GO:0004386">
    <property type="term" value="F:helicase activity"/>
    <property type="evidence" value="ECO:0007669"/>
    <property type="project" value="UniProtKB-KW"/>
</dbReference>
<dbReference type="OrthoDB" id="10253254at2759"/>
<feature type="compositionally biased region" description="Basic residues" evidence="6">
    <location>
        <begin position="620"/>
        <end position="635"/>
    </location>
</feature>
<keyword evidence="2" id="KW-0547">Nucleotide-binding</keyword>
<comment type="caution">
    <text evidence="9">The sequence shown here is derived from an EMBL/GenBank/DDBJ whole genome shotgun (WGS) entry which is preliminary data.</text>
</comment>
<evidence type="ECO:0000256" key="2">
    <source>
        <dbReference type="ARBA" id="ARBA00022741"/>
    </source>
</evidence>
<feature type="domain" description="Helicase C-terminal" evidence="8">
    <location>
        <begin position="645"/>
        <end position="871"/>
    </location>
</feature>
<dbReference type="AlphaFoldDB" id="A0A830HAV1"/>
<dbReference type="InterPro" id="IPR011545">
    <property type="entry name" value="DEAD/DEAH_box_helicase_dom"/>
</dbReference>
<evidence type="ECO:0000313" key="9">
    <source>
        <dbReference type="EMBL" id="GHP02539.1"/>
    </source>
</evidence>
<dbReference type="Proteomes" id="UP000660262">
    <property type="component" value="Unassembled WGS sequence"/>
</dbReference>
<dbReference type="InterPro" id="IPR014001">
    <property type="entry name" value="Helicase_ATP-bd"/>
</dbReference>
<feature type="compositionally biased region" description="Low complexity" evidence="6">
    <location>
        <begin position="181"/>
        <end position="194"/>
    </location>
</feature>
<evidence type="ECO:0000256" key="3">
    <source>
        <dbReference type="ARBA" id="ARBA00022801"/>
    </source>
</evidence>
<keyword evidence="10" id="KW-1185">Reference proteome</keyword>
<dbReference type="InterPro" id="IPR042035">
    <property type="entry name" value="DEAH_win-hel_dom"/>
</dbReference>
<dbReference type="SUPFAM" id="SSF52540">
    <property type="entry name" value="P-loop containing nucleoside triphosphate hydrolases"/>
    <property type="match status" value="1"/>
</dbReference>
<dbReference type="InterPro" id="IPR027417">
    <property type="entry name" value="P-loop_NTPase"/>
</dbReference>
<sequence length="1268" mass="135763">MGSKRRRREALRAGHHAPVERAMAVAAASEEQQGEKNDPPKPQPQQKLSKAQERKLKQVQRKQALKDQTSVLYAQLEKTALPANAATLLQSASRLGKGAKVSRREATEWDHAWRRATADMDSDVALSTEGFAPVSELSKRKRRENDEGSSSDSDGDGDGGVGASLGRGGEGGGYVYHNPIQIPQTKQRQQQQQQGNDDNAGEDDGSPAQLAQASAAKSIDLAEVRRLVAQARGEEVDEDTRTRRPRSTNNQPPVVVTFPRPLDLKITRASLPAFGMEQEVMEAISENAAVFVEGATGSGKTTQVPQFLLEAGFGDARNKRFPGCVLVTQPRRVAAVSAASRVAEELGVTLGGSDVGYAVRHEARVQYKSDGTAGMRYGTKLVFVTDGVMLRLLFSDFVLPWVSCVIVDEAHERSVTSDLLLALLTRCVRSRNKSNPGMPLRLVVMSATLDRALLGDGHVDDEEEDDVADDDAGEGAKNEAPGLGQRVVCPPLFPADLVERGTPPVVSIPARRFKVTVHFSRRTSGLAAESDYVDDVIAKTIKLHRRLPPGAMLVFVTGQRDVERVLAALRDEVGAEDPHELLEQSKGNREMAPVQANAAGIGDELGGDDSDEELAESVGKAKKHKHKLKKKSPLKRRNDDADVDDYDEMLAAEEEEEDSDEEDVVVLPGDDDDDADENGDGKGEGVGDDGDEEEAMIAAGKTPARGKPASAAAPPPSRCFAAPLYASLPIERQRAAFDVAQLCESPSLNARAIVVATNVAETSVTVPGVRYVIDCGREKVRTRSSAAPGASSRGARAVLDESLASPSALEVVWCSQASAQQRAGRAGRVCTGHCYRLYSSAVFQRDFPEAKRPLTESEDLSPAVLTLKAIGVGSVSRFPWVTPPHEARILGALRVLASLQALVPSEGRAKGSATTSDRLDELDDARRFSVSELGRSMADLPLAPRVAASLCFALGVAGAGPLARDPRVMKWQAPDVNSASNPAVARKARKAAVGCLGWMLAACAVLSTERATLLNALPAAPKVDDEAGRREDPVAAARAQRKAWASSTRSALLCDACALVAYERAGSAAARRAVCFSFSLDSRACEEARLARRHAVRTLLRTLRGSEDGGSAVSRATRELEKMAVEPPEEDEPSNAACELVRRGLLYGFRDCVASRLTEHRRRELGRAAHAIGEDAELPTGELYESPVAGDGIEGLAALPKGIVGRAVGRAQPESLLFVRLQGGATSSLGEESVASAVHATSDARRRHNRLRLPSLVGATVVEREWLL</sequence>
<dbReference type="Gene3D" id="1.10.10.2130">
    <property type="entry name" value="DEAH helicase family, winged-helix domain"/>
    <property type="match status" value="1"/>
</dbReference>
<feature type="region of interest" description="Disordered" evidence="6">
    <location>
        <begin position="460"/>
        <end position="481"/>
    </location>
</feature>
<evidence type="ECO:0000313" key="10">
    <source>
        <dbReference type="Proteomes" id="UP000660262"/>
    </source>
</evidence>
<name>A0A830HAV1_9CHLO</name>
<evidence type="ECO:0000256" key="5">
    <source>
        <dbReference type="ARBA" id="ARBA00022840"/>
    </source>
</evidence>
<reference evidence="9" key="1">
    <citation type="submission" date="2020-10" db="EMBL/GenBank/DDBJ databases">
        <title>Unveiling of a novel bifunctional photoreceptor, Dualchrome1, isolated from a cosmopolitan green alga.</title>
        <authorList>
            <person name="Suzuki S."/>
            <person name="Kawachi M."/>
        </authorList>
    </citation>
    <scope>NUCLEOTIDE SEQUENCE</scope>
    <source>
        <strain evidence="9">NIES 2893</strain>
    </source>
</reference>
<feature type="region of interest" description="Disordered" evidence="6">
    <location>
        <begin position="231"/>
        <end position="255"/>
    </location>
</feature>
<dbReference type="GO" id="GO:0000462">
    <property type="term" value="P:maturation of SSU-rRNA from tricistronic rRNA transcript (SSU-rRNA, 5.8S rRNA, LSU-rRNA)"/>
    <property type="evidence" value="ECO:0007669"/>
    <property type="project" value="TreeGrafter"/>
</dbReference>
<feature type="compositionally biased region" description="Acidic residues" evidence="6">
    <location>
        <begin position="147"/>
        <end position="157"/>
    </location>
</feature>
<comment type="similarity">
    <text evidence="1">Belongs to the DEAD box helicase family. DEAH subfamily.</text>
</comment>
<dbReference type="PANTHER" id="PTHR18934">
    <property type="entry name" value="ATP-DEPENDENT RNA HELICASE"/>
    <property type="match status" value="1"/>
</dbReference>
<dbReference type="GO" id="GO:0016787">
    <property type="term" value="F:hydrolase activity"/>
    <property type="evidence" value="ECO:0007669"/>
    <property type="project" value="UniProtKB-KW"/>
</dbReference>
<dbReference type="PANTHER" id="PTHR18934:SF99">
    <property type="entry name" value="ATP-DEPENDENT RNA HELICASE DHX37-RELATED"/>
    <property type="match status" value="1"/>
</dbReference>
<feature type="region of interest" description="Disordered" evidence="6">
    <location>
        <begin position="600"/>
        <end position="692"/>
    </location>
</feature>
<feature type="region of interest" description="Disordered" evidence="6">
    <location>
        <begin position="1"/>
        <end position="65"/>
    </location>
</feature>
<dbReference type="SMART" id="SM00490">
    <property type="entry name" value="HELICc"/>
    <property type="match status" value="1"/>
</dbReference>
<dbReference type="PROSITE" id="PS51192">
    <property type="entry name" value="HELICASE_ATP_BIND_1"/>
    <property type="match status" value="1"/>
</dbReference>
<feature type="compositionally biased region" description="Gly residues" evidence="6">
    <location>
        <begin position="158"/>
        <end position="174"/>
    </location>
</feature>
<feature type="region of interest" description="Disordered" evidence="6">
    <location>
        <begin position="124"/>
        <end position="216"/>
    </location>
</feature>